<dbReference type="Pfam" id="PF01494">
    <property type="entry name" value="FAD_binding_3"/>
    <property type="match status" value="1"/>
</dbReference>
<protein>
    <submittedName>
        <fullName evidence="3">Monooxygenase</fullName>
    </submittedName>
</protein>
<dbReference type="Gene3D" id="3.30.70.2450">
    <property type="match status" value="1"/>
</dbReference>
<reference evidence="3 4" key="1">
    <citation type="submission" date="2013-08" db="EMBL/GenBank/DDBJ databases">
        <authorList>
            <person name="Huang J."/>
            <person name="Wang G."/>
        </authorList>
    </citation>
    <scope>NUCLEOTIDE SEQUENCE [LARGE SCALE GENOMIC DNA]</scope>
    <source>
        <strain evidence="3 4">BH030004</strain>
    </source>
</reference>
<gene>
    <name evidence="3" type="ORF">N783_11735</name>
</gene>
<dbReference type="PANTHER" id="PTHR43476:SF3">
    <property type="entry name" value="FAD-BINDING MONOOXYGENASE"/>
    <property type="match status" value="1"/>
</dbReference>
<sequence>MTKPIVVSGAGPVGLTAATILSSKGIPVIVLEKENQPSKEWRASTFHAGTLELLEEVGIAQSLVPKGIIADKVQYRDRQTGLYAEFDFNLIKDETNYPYRLQCPQSTYVKMLKEEFLDPADNVELLFNSELTSLEQDKDSVTIKVQTPEGERVIETPYLLAADGARSTTRKLLDYDFTGYTLEEKFLLVGTPANFHDYIPDIAYVNYVSDPEQFLFLLKVPGAWRLLFPVPSNMTDEEATSEENVQKQLQKALKTDDQFEVIEQMIYRVHQRVAEKFYKGRVVLMGDAAHVNSPMGGLGLNSGVHDAVDITRRIERIINEDNESTIQEELETYSDVRRKVALEYVKLISEKNTRLMKEKEPELRVQMQKDMHEEATNEDLARKWILRSSLISSVREQGIGKPPAFYIK</sequence>
<dbReference type="eggNOG" id="COG0654">
    <property type="taxonomic scope" value="Bacteria"/>
</dbReference>
<dbReference type="OrthoDB" id="9766816at2"/>
<keyword evidence="1" id="KW-0560">Oxidoreductase</keyword>
<organism evidence="3 4">
    <name type="scientific">Pontibacillus marinus BH030004 = DSM 16465</name>
    <dbReference type="NCBI Taxonomy" id="1385511"/>
    <lineage>
        <taxon>Bacteria</taxon>
        <taxon>Bacillati</taxon>
        <taxon>Bacillota</taxon>
        <taxon>Bacilli</taxon>
        <taxon>Bacillales</taxon>
        <taxon>Bacillaceae</taxon>
        <taxon>Pontibacillus</taxon>
    </lineage>
</organism>
<evidence type="ECO:0000259" key="2">
    <source>
        <dbReference type="Pfam" id="PF01494"/>
    </source>
</evidence>
<dbReference type="Gene3D" id="3.50.50.60">
    <property type="entry name" value="FAD/NAD(P)-binding domain"/>
    <property type="match status" value="1"/>
</dbReference>
<dbReference type="STRING" id="1385511.GCA_000425225_00738"/>
<dbReference type="RefSeq" id="WP_051254969.1">
    <property type="nucleotide sequence ID" value="NZ_AULJ01000008.1"/>
</dbReference>
<feature type="domain" description="FAD-binding" evidence="2">
    <location>
        <begin position="5"/>
        <end position="345"/>
    </location>
</feature>
<keyword evidence="4" id="KW-1185">Reference proteome</keyword>
<dbReference type="EMBL" id="AVPF01000029">
    <property type="protein sequence ID" value="KGX86655.1"/>
    <property type="molecule type" value="Genomic_DNA"/>
</dbReference>
<dbReference type="InterPro" id="IPR050631">
    <property type="entry name" value="PheA/TfdB_FAD_monoxygenase"/>
</dbReference>
<dbReference type="PRINTS" id="PR00420">
    <property type="entry name" value="RNGMNOXGNASE"/>
</dbReference>
<dbReference type="InterPro" id="IPR036188">
    <property type="entry name" value="FAD/NAD-bd_sf"/>
</dbReference>
<keyword evidence="3" id="KW-0503">Monooxygenase</keyword>
<dbReference type="PANTHER" id="PTHR43476">
    <property type="entry name" value="3-(3-HYDROXY-PHENYL)PROPIONATE/3-HYDROXYCINNAMIC ACID HYDROXYLASE"/>
    <property type="match status" value="1"/>
</dbReference>
<name>A0A0A5G6D7_9BACI</name>
<dbReference type="GO" id="GO:0008688">
    <property type="term" value="F:3-(3-hydroxyphenyl)propionate hydroxylase activity"/>
    <property type="evidence" value="ECO:0007669"/>
    <property type="project" value="TreeGrafter"/>
</dbReference>
<comment type="caution">
    <text evidence="3">The sequence shown here is derived from an EMBL/GenBank/DDBJ whole genome shotgun (WGS) entry which is preliminary data.</text>
</comment>
<dbReference type="SUPFAM" id="SSF51905">
    <property type="entry name" value="FAD/NAD(P)-binding domain"/>
    <property type="match status" value="1"/>
</dbReference>
<dbReference type="GO" id="GO:0071949">
    <property type="term" value="F:FAD binding"/>
    <property type="evidence" value="ECO:0007669"/>
    <property type="project" value="InterPro"/>
</dbReference>
<evidence type="ECO:0000313" key="4">
    <source>
        <dbReference type="Proteomes" id="UP000030403"/>
    </source>
</evidence>
<evidence type="ECO:0000256" key="1">
    <source>
        <dbReference type="ARBA" id="ARBA00023002"/>
    </source>
</evidence>
<evidence type="ECO:0000313" key="3">
    <source>
        <dbReference type="EMBL" id="KGX86655.1"/>
    </source>
</evidence>
<dbReference type="AlphaFoldDB" id="A0A0A5G6D7"/>
<dbReference type="Proteomes" id="UP000030403">
    <property type="component" value="Unassembled WGS sequence"/>
</dbReference>
<proteinExistence type="predicted"/>
<dbReference type="InterPro" id="IPR002938">
    <property type="entry name" value="FAD-bd"/>
</dbReference>
<dbReference type="GO" id="GO:0019622">
    <property type="term" value="P:3-(3-hydroxy)phenylpropionate catabolic process"/>
    <property type="evidence" value="ECO:0007669"/>
    <property type="project" value="TreeGrafter"/>
</dbReference>
<accession>A0A0A5G6D7</accession>